<dbReference type="PANTHER" id="PTHR35394:SF5">
    <property type="entry name" value="DUF3176 DOMAIN-CONTAINING PROTEIN"/>
    <property type="match status" value="1"/>
</dbReference>
<keyword evidence="2" id="KW-0812">Transmembrane</keyword>
<evidence type="ECO:0000313" key="4">
    <source>
        <dbReference type="Proteomes" id="UP000070328"/>
    </source>
</evidence>
<feature type="transmembrane region" description="Helical" evidence="2">
    <location>
        <begin position="650"/>
        <end position="672"/>
    </location>
</feature>
<dbReference type="InterPro" id="IPR021514">
    <property type="entry name" value="DUF3176"/>
</dbReference>
<organism evidence="3 4">
    <name type="scientific">Colletotrichum simmondsii</name>
    <dbReference type="NCBI Taxonomy" id="703756"/>
    <lineage>
        <taxon>Eukaryota</taxon>
        <taxon>Fungi</taxon>
        <taxon>Dikarya</taxon>
        <taxon>Ascomycota</taxon>
        <taxon>Pezizomycotina</taxon>
        <taxon>Sordariomycetes</taxon>
        <taxon>Hypocreomycetidae</taxon>
        <taxon>Glomerellales</taxon>
        <taxon>Glomerellaceae</taxon>
        <taxon>Colletotrichum</taxon>
        <taxon>Colletotrichum acutatum species complex</taxon>
    </lineage>
</organism>
<dbReference type="Proteomes" id="UP000070328">
    <property type="component" value="Unassembled WGS sequence"/>
</dbReference>
<evidence type="ECO:0000256" key="1">
    <source>
        <dbReference type="SAM" id="MobiDB-lite"/>
    </source>
</evidence>
<reference evidence="3 4" key="1">
    <citation type="submission" date="2014-02" db="EMBL/GenBank/DDBJ databases">
        <title>The genome sequence of Colletotrichum simmondsii CBS122122.</title>
        <authorList>
            <person name="Baroncelli R."/>
            <person name="Thon M.R."/>
        </authorList>
    </citation>
    <scope>NUCLEOTIDE SEQUENCE [LARGE SCALE GENOMIC DNA]</scope>
    <source>
        <strain evidence="3 4">CBS122122</strain>
    </source>
</reference>
<sequence length="745" mass="82229">MSTYHRPFPVQQRGSLELDQDDASTGYHAPMEQLSISDEATDGLYCSRNPPQIKRKPLLHLKSTSSTDLDENMMMEHASQTSSRNLLRKATTILPTSQYHWILEVLAVSLSISALVAIAILLPLYNDKPLASWSFRFSFNTVVSILGATSRATLAFAVSACISQGKWNWYRKRDDTIMVFDRFEEASRGPWGSVRLLWWSKLRHWIALGALSTVILVGFEPFLQAIIDFEGEEISFSDPIAKATIGKTDRLDIGSHISISGAAVALTVPNFPGEAITGISMFSQYDFGALAAMWAGFSSLNSAESQNVAFTCPSGNCTWAPYTSLATCSSCSDISKNIVKSTGRANLMKAEDESLTMVNFVSSGSIHLIPNMTAGYIKYEIPALGMNISNIDGAAVAALRQDNETIINTELTAKATTQPTETISFRDMKSLIISFSMMESSSDFREGKQAWEDATVVAHECALYFCANVYQTTIKQGALEETILGSYVNRNLDSFLSLSPHESELSKAYNEYTNYTLNYDKSDFNRTDLQLLISPEEYRAATSLNTENSLRFNISQNAAGSITGAFANQFARRSSPLSKKQLVYPPLRRSPQVLQQQPNVITSLGASHNFTAMFEAAAASLTKYIRDLSLEEEPLEGKTLQWVVHIRVRWGFLSLPMAALIGGCLFCLFSIIETRRLGLPAWRGSSLAGLAHGLDAESRERLRAADGVSQMDAHADRVKVRFLDSPMGPELRLSDTRIHYCSATV</sequence>
<proteinExistence type="predicted"/>
<dbReference type="EMBL" id="JFBX01000289">
    <property type="protein sequence ID" value="KXH42979.1"/>
    <property type="molecule type" value="Genomic_DNA"/>
</dbReference>
<dbReference type="PANTHER" id="PTHR35394">
    <property type="entry name" value="DUF3176 DOMAIN-CONTAINING PROTEIN"/>
    <property type="match status" value="1"/>
</dbReference>
<dbReference type="OrthoDB" id="5242705at2759"/>
<gene>
    <name evidence="3" type="ORF">CSIM01_01733</name>
</gene>
<evidence type="ECO:0000313" key="3">
    <source>
        <dbReference type="EMBL" id="KXH42979.1"/>
    </source>
</evidence>
<keyword evidence="2" id="KW-1133">Transmembrane helix</keyword>
<keyword evidence="4" id="KW-1185">Reference proteome</keyword>
<keyword evidence="2" id="KW-0472">Membrane</keyword>
<accession>A0A135T493</accession>
<dbReference type="Pfam" id="PF11374">
    <property type="entry name" value="DUF3176"/>
    <property type="match status" value="1"/>
</dbReference>
<feature type="transmembrane region" description="Helical" evidence="2">
    <location>
        <begin position="205"/>
        <end position="227"/>
    </location>
</feature>
<comment type="caution">
    <text evidence="3">The sequence shown here is derived from an EMBL/GenBank/DDBJ whole genome shotgun (WGS) entry which is preliminary data.</text>
</comment>
<protein>
    <submittedName>
        <fullName evidence="3">Uncharacterized protein</fullName>
    </submittedName>
</protein>
<evidence type="ECO:0000256" key="2">
    <source>
        <dbReference type="SAM" id="Phobius"/>
    </source>
</evidence>
<feature type="transmembrane region" description="Helical" evidence="2">
    <location>
        <begin position="101"/>
        <end position="125"/>
    </location>
</feature>
<feature type="region of interest" description="Disordered" evidence="1">
    <location>
        <begin position="1"/>
        <end position="23"/>
    </location>
</feature>
<dbReference type="AlphaFoldDB" id="A0A135T493"/>
<name>A0A135T493_9PEZI</name>
<feature type="transmembrane region" description="Helical" evidence="2">
    <location>
        <begin position="137"/>
        <end position="163"/>
    </location>
</feature>